<organism evidence="2 3">
    <name type="scientific">Peteryoungia ipomoeae</name>
    <dbReference type="NCBI Taxonomy" id="1210932"/>
    <lineage>
        <taxon>Bacteria</taxon>
        <taxon>Pseudomonadati</taxon>
        <taxon>Pseudomonadota</taxon>
        <taxon>Alphaproteobacteria</taxon>
        <taxon>Hyphomicrobiales</taxon>
        <taxon>Rhizobiaceae</taxon>
        <taxon>Peteryoungia</taxon>
    </lineage>
</organism>
<name>A0A4S8P6T0_9HYPH</name>
<evidence type="ECO:0000256" key="1">
    <source>
        <dbReference type="SAM" id="Phobius"/>
    </source>
</evidence>
<evidence type="ECO:0000313" key="3">
    <source>
        <dbReference type="Proteomes" id="UP000308828"/>
    </source>
</evidence>
<proteinExistence type="predicted"/>
<dbReference type="EMBL" id="STGV01000001">
    <property type="protein sequence ID" value="THV25015.1"/>
    <property type="molecule type" value="Genomic_DNA"/>
</dbReference>
<dbReference type="Proteomes" id="UP000308828">
    <property type="component" value="Unassembled WGS sequence"/>
</dbReference>
<dbReference type="OrthoDB" id="8283003at2"/>
<feature type="transmembrane region" description="Helical" evidence="1">
    <location>
        <begin position="85"/>
        <end position="109"/>
    </location>
</feature>
<accession>A0A4S8P6T0</accession>
<feature type="transmembrane region" description="Helical" evidence="1">
    <location>
        <begin position="20"/>
        <end position="40"/>
    </location>
</feature>
<gene>
    <name evidence="2" type="ORF">FAA97_02060</name>
</gene>
<feature type="transmembrane region" description="Helical" evidence="1">
    <location>
        <begin position="52"/>
        <end position="73"/>
    </location>
</feature>
<keyword evidence="1" id="KW-0812">Transmembrane</keyword>
<dbReference type="RefSeq" id="WP_136596861.1">
    <property type="nucleotide sequence ID" value="NZ_STGV01000001.1"/>
</dbReference>
<keyword evidence="1" id="KW-0472">Membrane</keyword>
<protein>
    <submittedName>
        <fullName evidence="2">Uncharacterized protein</fullName>
    </submittedName>
</protein>
<reference evidence="2 3" key="1">
    <citation type="submission" date="2019-04" db="EMBL/GenBank/DDBJ databases">
        <title>Genome sequence of strain shin9-1.</title>
        <authorList>
            <person name="Gao J."/>
            <person name="Sun J."/>
        </authorList>
    </citation>
    <scope>NUCLEOTIDE SEQUENCE [LARGE SCALE GENOMIC DNA]</scope>
    <source>
        <strain evidence="3">shin9-1</strain>
    </source>
</reference>
<dbReference type="AlphaFoldDB" id="A0A4S8P6T0"/>
<keyword evidence="1" id="KW-1133">Transmembrane helix</keyword>
<comment type="caution">
    <text evidence="2">The sequence shown here is derived from an EMBL/GenBank/DDBJ whole genome shotgun (WGS) entry which is preliminary data.</text>
</comment>
<feature type="transmembrane region" description="Helical" evidence="1">
    <location>
        <begin position="144"/>
        <end position="161"/>
    </location>
</feature>
<keyword evidence="3" id="KW-1185">Reference proteome</keyword>
<sequence length="165" mass="17825">MTRPKPRLPAALIAPRRLIVGALAWGLAMAISLLASVLVLGRDMGSHNGALAMLYAAGGFLGWLIALPLIHVITRSRAPSVVLSAWLLILGLSTLAATAALFAVHYRIFYAHWHAPAFTRVWIYQQIFTGASAAYQFAVTGLRHFLPVGLLLLFGLGVAMARRSR</sequence>
<evidence type="ECO:0000313" key="2">
    <source>
        <dbReference type="EMBL" id="THV25015.1"/>
    </source>
</evidence>